<keyword evidence="5" id="KW-1185">Reference proteome</keyword>
<reference evidence="4" key="1">
    <citation type="submission" date="2021-01" db="EMBL/GenBank/DDBJ databases">
        <title>Whole genome shotgun sequence of Virgisporangium aliadipatigenens NBRC 105644.</title>
        <authorList>
            <person name="Komaki H."/>
            <person name="Tamura T."/>
        </authorList>
    </citation>
    <scope>NUCLEOTIDE SEQUENCE</scope>
    <source>
        <strain evidence="4">NBRC 105644</strain>
    </source>
</reference>
<dbReference type="RefSeq" id="WP_203902964.1">
    <property type="nucleotide sequence ID" value="NZ_BOPF01000028.1"/>
</dbReference>
<dbReference type="InterPro" id="IPR051056">
    <property type="entry name" value="Glycosyl_Hydrolase_73"/>
</dbReference>
<dbReference type="PROSITE" id="PS51257">
    <property type="entry name" value="PROKAR_LIPOPROTEIN"/>
    <property type="match status" value="1"/>
</dbReference>
<keyword evidence="1" id="KW-0378">Hydrolase</keyword>
<dbReference type="GO" id="GO:0004040">
    <property type="term" value="F:amidase activity"/>
    <property type="evidence" value="ECO:0007669"/>
    <property type="project" value="InterPro"/>
</dbReference>
<accession>A0A8J4DT74</accession>
<dbReference type="Proteomes" id="UP000619260">
    <property type="component" value="Unassembled WGS sequence"/>
</dbReference>
<name>A0A8J4DT74_9ACTN</name>
<dbReference type="Pfam" id="PF01832">
    <property type="entry name" value="Glucosaminidase"/>
    <property type="match status" value="1"/>
</dbReference>
<dbReference type="InterPro" id="IPR002901">
    <property type="entry name" value="MGlyc_endo_b_GlcNAc-like_dom"/>
</dbReference>
<evidence type="ECO:0000313" key="5">
    <source>
        <dbReference type="Proteomes" id="UP000619260"/>
    </source>
</evidence>
<dbReference type="PANTHER" id="PTHR33308:SF9">
    <property type="entry name" value="PEPTIDOGLYCAN HYDROLASE FLGJ"/>
    <property type="match status" value="1"/>
</dbReference>
<dbReference type="PRINTS" id="PR01002">
    <property type="entry name" value="FLGFLGJ"/>
</dbReference>
<evidence type="ECO:0000256" key="1">
    <source>
        <dbReference type="ARBA" id="ARBA00022801"/>
    </source>
</evidence>
<keyword evidence="2" id="KW-0732">Signal</keyword>
<feature type="signal peptide" evidence="2">
    <location>
        <begin position="1"/>
        <end position="18"/>
    </location>
</feature>
<evidence type="ECO:0000256" key="2">
    <source>
        <dbReference type="SAM" id="SignalP"/>
    </source>
</evidence>
<dbReference type="EMBL" id="BOPF01000028">
    <property type="protein sequence ID" value="GIJ49494.1"/>
    <property type="molecule type" value="Genomic_DNA"/>
</dbReference>
<dbReference type="PANTHER" id="PTHR33308">
    <property type="entry name" value="PEPTIDOGLYCAN HYDROLASE FLGJ"/>
    <property type="match status" value="1"/>
</dbReference>
<gene>
    <name evidence="4" type="ORF">Val02_63800</name>
</gene>
<proteinExistence type="predicted"/>
<dbReference type="Gene3D" id="1.10.530.10">
    <property type="match status" value="1"/>
</dbReference>
<comment type="caution">
    <text evidence="4">The sequence shown here is derived from an EMBL/GenBank/DDBJ whole genome shotgun (WGS) entry which is preliminary data.</text>
</comment>
<feature type="domain" description="Mannosyl-glycoprotein endo-beta-N-acetylglucosamidase-like" evidence="3">
    <location>
        <begin position="29"/>
        <end position="188"/>
    </location>
</feature>
<evidence type="ECO:0000259" key="3">
    <source>
        <dbReference type="SMART" id="SM00047"/>
    </source>
</evidence>
<dbReference type="AlphaFoldDB" id="A0A8J4DT74"/>
<protein>
    <submittedName>
        <fullName evidence="4">Glucosaminidase</fullName>
    </submittedName>
</protein>
<sequence>MRLVFRTAAVVAATAAFACAVLSGGVADATTLSGAQSTFLASASRAARLSQATYGVPASVTVAQAILESGWGRSALSRTANNYFGMTCGRRGAGPIAIGCRAGADRHCDANGCRPSTARFRVYASAADSFRDHGLLFVNMPRYATAYLHRTDPDRFAVELHRAGYATDPQYAARLTAIMKKYDLYRLNRAD</sequence>
<evidence type="ECO:0000313" key="4">
    <source>
        <dbReference type="EMBL" id="GIJ49494.1"/>
    </source>
</evidence>
<organism evidence="4 5">
    <name type="scientific">Virgisporangium aliadipatigenens</name>
    <dbReference type="NCBI Taxonomy" id="741659"/>
    <lineage>
        <taxon>Bacteria</taxon>
        <taxon>Bacillati</taxon>
        <taxon>Actinomycetota</taxon>
        <taxon>Actinomycetes</taxon>
        <taxon>Micromonosporales</taxon>
        <taxon>Micromonosporaceae</taxon>
        <taxon>Virgisporangium</taxon>
    </lineage>
</organism>
<dbReference type="SMART" id="SM00047">
    <property type="entry name" value="LYZ2"/>
    <property type="match status" value="1"/>
</dbReference>
<feature type="chain" id="PRO_5039173424" evidence="2">
    <location>
        <begin position="19"/>
        <end position="191"/>
    </location>
</feature>